<protein>
    <recommendedName>
        <fullName evidence="5 15">Corrinoid adenosyltransferase</fullName>
        <ecNumber evidence="4 15">2.5.1.17</ecNumber>
    </recommendedName>
    <alternativeName>
        <fullName evidence="10 15">Cob(II)alamin adenosyltransferase</fullName>
    </alternativeName>
    <alternativeName>
        <fullName evidence="12 15">Cob(II)yrinic acid a,c-diamide adenosyltransferase</fullName>
    </alternativeName>
    <alternativeName>
        <fullName evidence="11 15">Cobinamide/cobalamin adenosyltransferase</fullName>
    </alternativeName>
</protein>
<organism evidence="17 18">
    <name type="scientific">Loigolactobacillus rennini DSM 20253</name>
    <dbReference type="NCBI Taxonomy" id="1423796"/>
    <lineage>
        <taxon>Bacteria</taxon>
        <taxon>Bacillati</taxon>
        <taxon>Bacillota</taxon>
        <taxon>Bacilli</taxon>
        <taxon>Lactobacillales</taxon>
        <taxon>Lactobacillaceae</taxon>
        <taxon>Loigolactobacillus</taxon>
    </lineage>
</organism>
<name>A0A0R2D1D9_9LACO</name>
<dbReference type="UniPathway" id="UPA00148">
    <property type="reaction ID" value="UER00233"/>
</dbReference>
<accession>A0A0R2D1D9</accession>
<evidence type="ECO:0000256" key="5">
    <source>
        <dbReference type="ARBA" id="ARBA00020963"/>
    </source>
</evidence>
<dbReference type="EC" id="2.5.1.17" evidence="4 15"/>
<comment type="catalytic activity">
    <reaction evidence="13 15">
        <text>2 cob(II)yrinate a,c diamide + reduced [electron-transfer flavoprotein] + 2 ATP = 2 adenosylcob(III)yrinate a,c-diamide + 2 triphosphate + oxidized [electron-transfer flavoprotein] + 3 H(+)</text>
        <dbReference type="Rhea" id="RHEA:11528"/>
        <dbReference type="Rhea" id="RHEA-COMP:10685"/>
        <dbReference type="Rhea" id="RHEA-COMP:10686"/>
        <dbReference type="ChEBI" id="CHEBI:15378"/>
        <dbReference type="ChEBI" id="CHEBI:18036"/>
        <dbReference type="ChEBI" id="CHEBI:30616"/>
        <dbReference type="ChEBI" id="CHEBI:57692"/>
        <dbReference type="ChEBI" id="CHEBI:58307"/>
        <dbReference type="ChEBI" id="CHEBI:58503"/>
        <dbReference type="ChEBI" id="CHEBI:58537"/>
        <dbReference type="EC" id="2.5.1.17"/>
    </reaction>
</comment>
<dbReference type="Gene3D" id="1.20.1200.10">
    <property type="entry name" value="Cobalamin adenosyltransferase-like"/>
    <property type="match status" value="1"/>
</dbReference>
<dbReference type="InterPro" id="IPR029499">
    <property type="entry name" value="PduO-typ"/>
</dbReference>
<dbReference type="SUPFAM" id="SSF89028">
    <property type="entry name" value="Cobalamin adenosyltransferase-like"/>
    <property type="match status" value="1"/>
</dbReference>
<feature type="domain" description="Cobalamin adenosyltransferase-like" evidence="16">
    <location>
        <begin position="3"/>
        <end position="167"/>
    </location>
</feature>
<keyword evidence="9 15" id="KW-0067">ATP-binding</keyword>
<evidence type="ECO:0000256" key="11">
    <source>
        <dbReference type="ARBA" id="ARBA00033334"/>
    </source>
</evidence>
<dbReference type="NCBIfam" id="TIGR00636">
    <property type="entry name" value="PduO_Nterm"/>
    <property type="match status" value="1"/>
</dbReference>
<comment type="pathway">
    <text evidence="1 15">Cofactor biosynthesis; adenosylcobalamin biosynthesis; adenosylcobalamin from cob(II)yrinate a,c-diamide: step 2/7.</text>
</comment>
<evidence type="ECO:0000256" key="2">
    <source>
        <dbReference type="ARBA" id="ARBA00007487"/>
    </source>
</evidence>
<evidence type="ECO:0000259" key="16">
    <source>
        <dbReference type="Pfam" id="PF01923"/>
    </source>
</evidence>
<evidence type="ECO:0000256" key="14">
    <source>
        <dbReference type="ARBA" id="ARBA00048692"/>
    </source>
</evidence>
<sequence>MQLYTKTGDQGMTKLIGGSQVSKDSDRVQAYGTIDELNTWVGLCVADFNGNFKHLADELQQLQQFLFDLGTDLANPELTLQQMRLNKQAVDWLESKIDYYQDIPPAVTHFILPGGSKAAALLQVCRTITRRAERKMVTLNWTATLPPVLLQFINRLSDYFYALARFANFKKGVKDVYYEKGRSVFKN</sequence>
<proteinExistence type="inferred from homology"/>
<evidence type="ECO:0000313" key="18">
    <source>
        <dbReference type="Proteomes" id="UP000051638"/>
    </source>
</evidence>
<gene>
    <name evidence="17" type="ORF">FC24_GL001587</name>
</gene>
<evidence type="ECO:0000256" key="13">
    <source>
        <dbReference type="ARBA" id="ARBA00048555"/>
    </source>
</evidence>
<evidence type="ECO:0000256" key="8">
    <source>
        <dbReference type="ARBA" id="ARBA00022741"/>
    </source>
</evidence>
<dbReference type="GO" id="GO:0005524">
    <property type="term" value="F:ATP binding"/>
    <property type="evidence" value="ECO:0007669"/>
    <property type="project" value="UniProtKB-UniRule"/>
</dbReference>
<evidence type="ECO:0000256" key="7">
    <source>
        <dbReference type="ARBA" id="ARBA00022679"/>
    </source>
</evidence>
<keyword evidence="18" id="KW-1185">Reference proteome</keyword>
<evidence type="ECO:0000256" key="9">
    <source>
        <dbReference type="ARBA" id="ARBA00022840"/>
    </source>
</evidence>
<evidence type="ECO:0000313" key="17">
    <source>
        <dbReference type="EMBL" id="KRM97330.1"/>
    </source>
</evidence>
<comment type="catalytic activity">
    <reaction evidence="14 15">
        <text>2 cob(II)alamin + reduced [electron-transfer flavoprotein] + 2 ATP = 2 adenosylcob(III)alamin + 2 triphosphate + oxidized [electron-transfer flavoprotein] + 3 H(+)</text>
        <dbReference type="Rhea" id="RHEA:28671"/>
        <dbReference type="Rhea" id="RHEA-COMP:10685"/>
        <dbReference type="Rhea" id="RHEA-COMP:10686"/>
        <dbReference type="ChEBI" id="CHEBI:15378"/>
        <dbReference type="ChEBI" id="CHEBI:16304"/>
        <dbReference type="ChEBI" id="CHEBI:18036"/>
        <dbReference type="ChEBI" id="CHEBI:18408"/>
        <dbReference type="ChEBI" id="CHEBI:30616"/>
        <dbReference type="ChEBI" id="CHEBI:57692"/>
        <dbReference type="ChEBI" id="CHEBI:58307"/>
        <dbReference type="EC" id="2.5.1.17"/>
    </reaction>
</comment>
<dbReference type="AlphaFoldDB" id="A0A0R2D1D9"/>
<dbReference type="PANTHER" id="PTHR12213">
    <property type="entry name" value="CORRINOID ADENOSYLTRANSFERASE"/>
    <property type="match status" value="1"/>
</dbReference>
<dbReference type="InterPro" id="IPR036451">
    <property type="entry name" value="CblAdoTrfase-like_sf"/>
</dbReference>
<keyword evidence="6 15" id="KW-0169">Cobalamin biosynthesis</keyword>
<dbReference type="STRING" id="1423796.FC24_GL001587"/>
<dbReference type="PATRIC" id="fig|1423796.3.peg.1615"/>
<evidence type="ECO:0000256" key="12">
    <source>
        <dbReference type="ARBA" id="ARBA00033354"/>
    </source>
</evidence>
<keyword evidence="7 15" id="KW-0808">Transferase</keyword>
<evidence type="ECO:0000256" key="3">
    <source>
        <dbReference type="ARBA" id="ARBA00011233"/>
    </source>
</evidence>
<dbReference type="FunFam" id="1.20.1200.10:FF:000001">
    <property type="entry name" value="Cob(I)yrinic acid a,c-diamide adenosyltransferase"/>
    <property type="match status" value="1"/>
</dbReference>
<comment type="similarity">
    <text evidence="2 15">Belongs to the Cob(I)alamin adenosyltransferase family.</text>
</comment>
<dbReference type="InterPro" id="IPR016030">
    <property type="entry name" value="CblAdoTrfase-like"/>
</dbReference>
<evidence type="ECO:0000256" key="6">
    <source>
        <dbReference type="ARBA" id="ARBA00022573"/>
    </source>
</evidence>
<dbReference type="EMBL" id="AYYI01000042">
    <property type="protein sequence ID" value="KRM97330.1"/>
    <property type="molecule type" value="Genomic_DNA"/>
</dbReference>
<comment type="subunit">
    <text evidence="3">Homotrimer.</text>
</comment>
<keyword evidence="8 15" id="KW-0547">Nucleotide-binding</keyword>
<evidence type="ECO:0000256" key="15">
    <source>
        <dbReference type="RuleBase" id="RU366026"/>
    </source>
</evidence>
<dbReference type="RefSeq" id="WP_057874138.1">
    <property type="nucleotide sequence ID" value="NZ_AYYI01000042.1"/>
</dbReference>
<evidence type="ECO:0000256" key="10">
    <source>
        <dbReference type="ARBA" id="ARBA00031529"/>
    </source>
</evidence>
<evidence type="ECO:0000256" key="4">
    <source>
        <dbReference type="ARBA" id="ARBA00012454"/>
    </source>
</evidence>
<dbReference type="PANTHER" id="PTHR12213:SF0">
    <property type="entry name" value="CORRINOID ADENOSYLTRANSFERASE MMAB"/>
    <property type="match status" value="1"/>
</dbReference>
<dbReference type="GO" id="GO:0008817">
    <property type="term" value="F:corrinoid adenosyltransferase activity"/>
    <property type="evidence" value="ECO:0007669"/>
    <property type="project" value="UniProtKB-UniRule"/>
</dbReference>
<reference evidence="17 18" key="1">
    <citation type="journal article" date="2015" name="Genome Announc.">
        <title>Expanding the biotechnology potential of lactobacilli through comparative genomics of 213 strains and associated genera.</title>
        <authorList>
            <person name="Sun Z."/>
            <person name="Harris H.M."/>
            <person name="McCann A."/>
            <person name="Guo C."/>
            <person name="Argimon S."/>
            <person name="Zhang W."/>
            <person name="Yang X."/>
            <person name="Jeffery I.B."/>
            <person name="Cooney J.C."/>
            <person name="Kagawa T.F."/>
            <person name="Liu W."/>
            <person name="Song Y."/>
            <person name="Salvetti E."/>
            <person name="Wrobel A."/>
            <person name="Rasinkangas P."/>
            <person name="Parkhill J."/>
            <person name="Rea M.C."/>
            <person name="O'Sullivan O."/>
            <person name="Ritari J."/>
            <person name="Douillard F.P."/>
            <person name="Paul Ross R."/>
            <person name="Yang R."/>
            <person name="Briner A.E."/>
            <person name="Felis G.E."/>
            <person name="de Vos W.M."/>
            <person name="Barrangou R."/>
            <person name="Klaenhammer T.R."/>
            <person name="Caufield P.W."/>
            <person name="Cui Y."/>
            <person name="Zhang H."/>
            <person name="O'Toole P.W."/>
        </authorList>
    </citation>
    <scope>NUCLEOTIDE SEQUENCE [LARGE SCALE GENOMIC DNA]</scope>
    <source>
        <strain evidence="17 18">DSM 20253</strain>
    </source>
</reference>
<comment type="caution">
    <text evidence="17">The sequence shown here is derived from an EMBL/GenBank/DDBJ whole genome shotgun (WGS) entry which is preliminary data.</text>
</comment>
<dbReference type="Pfam" id="PF01923">
    <property type="entry name" value="Cob_adeno_trans"/>
    <property type="match status" value="1"/>
</dbReference>
<dbReference type="Proteomes" id="UP000051638">
    <property type="component" value="Unassembled WGS sequence"/>
</dbReference>
<evidence type="ECO:0000256" key="1">
    <source>
        <dbReference type="ARBA" id="ARBA00005121"/>
    </source>
</evidence>
<dbReference type="OrthoDB" id="9778896at2"/>
<dbReference type="GO" id="GO:0009236">
    <property type="term" value="P:cobalamin biosynthetic process"/>
    <property type="evidence" value="ECO:0007669"/>
    <property type="project" value="UniProtKB-UniRule"/>
</dbReference>